<dbReference type="AlphaFoldDB" id="A0A117NQD3"/>
<feature type="compositionally biased region" description="Low complexity" evidence="3">
    <location>
        <begin position="9"/>
        <end position="21"/>
    </location>
</feature>
<dbReference type="PANTHER" id="PTHR45911:SF4">
    <property type="entry name" value="MULTIPLE C2 AND TRANSMEMBRANE DOMAIN-CONTAINING PROTEIN"/>
    <property type="match status" value="1"/>
</dbReference>
<evidence type="ECO:0000256" key="3">
    <source>
        <dbReference type="SAM" id="MobiDB-lite"/>
    </source>
</evidence>
<proteinExistence type="predicted"/>
<sequence length="285" mass="31694">MVRLALPQRLSSHLSARSASSTPGQSRSTSPLRSSETKHLLLKVSVIRGRNLAAKDRGGTSDPYLVVTLGDARQSTPTIFKTLNPEWNVSFEMPVVGVPLLEAICWDHDRFGKDYLGEFDIALEDIFADGQVNQPPKWYTLNSKRKTSKRKDSNVSGEILLQFSLADSANPIATPPDIFGKFKKLVYSGDEDDQPQIPSGDFDELEQDDETSDEADDLAGGPEVGEKRRRRLRLARLRRKSLAARAYQFSGLGTGVQGIVFMEIVKVTDLPPERNGMDYPSAWQR</sequence>
<feature type="compositionally biased region" description="Polar residues" evidence="3">
    <location>
        <begin position="22"/>
        <end position="34"/>
    </location>
</feature>
<feature type="compositionally biased region" description="Acidic residues" evidence="3">
    <location>
        <begin position="201"/>
        <end position="217"/>
    </location>
</feature>
<feature type="region of interest" description="Disordered" evidence="3">
    <location>
        <begin position="1"/>
        <end position="36"/>
    </location>
</feature>
<keyword evidence="1" id="KW-0479">Metal-binding</keyword>
<evidence type="ECO:0000256" key="2">
    <source>
        <dbReference type="ARBA" id="ARBA00022837"/>
    </source>
</evidence>
<dbReference type="CDD" id="cd04024">
    <property type="entry name" value="C2A_Synaptotagmin-like"/>
    <property type="match status" value="1"/>
</dbReference>
<dbReference type="SUPFAM" id="SSF49562">
    <property type="entry name" value="C2 domain (Calcium/lipid-binding domain, CaLB)"/>
    <property type="match status" value="1"/>
</dbReference>
<protein>
    <recommendedName>
        <fullName evidence="4">C2 domain-containing protein</fullName>
    </recommendedName>
</protein>
<dbReference type="EMBL" id="LLXE01000063">
    <property type="protein sequence ID" value="KUM63843.1"/>
    <property type="molecule type" value="Genomic_DNA"/>
</dbReference>
<name>A0A117NQD3_PENFR</name>
<comment type="caution">
    <text evidence="5">The sequence shown here is derived from an EMBL/GenBank/DDBJ whole genome shotgun (WGS) entry which is preliminary data.</text>
</comment>
<dbReference type="Pfam" id="PF00168">
    <property type="entry name" value="C2"/>
    <property type="match status" value="1"/>
</dbReference>
<dbReference type="PANTHER" id="PTHR45911">
    <property type="entry name" value="C2 DOMAIN-CONTAINING PROTEIN"/>
    <property type="match status" value="1"/>
</dbReference>
<feature type="region of interest" description="Disordered" evidence="3">
    <location>
        <begin position="190"/>
        <end position="226"/>
    </location>
</feature>
<evidence type="ECO:0000259" key="4">
    <source>
        <dbReference type="PROSITE" id="PS50004"/>
    </source>
</evidence>
<reference evidence="5 6" key="1">
    <citation type="submission" date="2015-10" db="EMBL/GenBank/DDBJ databases">
        <title>Genome sequencing of Penicillium freii.</title>
        <authorList>
            <person name="Nguyen H.D."/>
            <person name="Visagie C.M."/>
            <person name="Seifert K.A."/>
        </authorList>
    </citation>
    <scope>NUCLEOTIDE SEQUENCE [LARGE SCALE GENOMIC DNA]</scope>
    <source>
        <strain evidence="5 6">DAOM 242723</strain>
    </source>
</reference>
<evidence type="ECO:0000256" key="1">
    <source>
        <dbReference type="ARBA" id="ARBA00022723"/>
    </source>
</evidence>
<dbReference type="STRING" id="48697.A0A117NQD3"/>
<feature type="domain" description="C2" evidence="4">
    <location>
        <begin position="22"/>
        <end position="139"/>
    </location>
</feature>
<dbReference type="SMART" id="SM00239">
    <property type="entry name" value="C2"/>
    <property type="match status" value="1"/>
</dbReference>
<organism evidence="5 6">
    <name type="scientific">Penicillium freii</name>
    <dbReference type="NCBI Taxonomy" id="48697"/>
    <lineage>
        <taxon>Eukaryota</taxon>
        <taxon>Fungi</taxon>
        <taxon>Dikarya</taxon>
        <taxon>Ascomycota</taxon>
        <taxon>Pezizomycotina</taxon>
        <taxon>Eurotiomycetes</taxon>
        <taxon>Eurotiomycetidae</taxon>
        <taxon>Eurotiales</taxon>
        <taxon>Aspergillaceae</taxon>
        <taxon>Penicillium</taxon>
    </lineage>
</organism>
<dbReference type="FunFam" id="2.60.40.150:FF:000198">
    <property type="entry name" value="Phosphatidylserine decarboxylase proenzyme 2"/>
    <property type="match status" value="1"/>
</dbReference>
<dbReference type="InterPro" id="IPR035892">
    <property type="entry name" value="C2_domain_sf"/>
</dbReference>
<dbReference type="InterPro" id="IPR000008">
    <property type="entry name" value="C2_dom"/>
</dbReference>
<keyword evidence="2" id="KW-0106">Calcium</keyword>
<keyword evidence="6" id="KW-1185">Reference proteome</keyword>
<evidence type="ECO:0000313" key="5">
    <source>
        <dbReference type="EMBL" id="KUM63843.1"/>
    </source>
</evidence>
<accession>A0A117NQD3</accession>
<dbReference type="PROSITE" id="PS50004">
    <property type="entry name" value="C2"/>
    <property type="match status" value="1"/>
</dbReference>
<evidence type="ECO:0000313" key="6">
    <source>
        <dbReference type="Proteomes" id="UP000055045"/>
    </source>
</evidence>
<dbReference type="Proteomes" id="UP000055045">
    <property type="component" value="Unassembled WGS sequence"/>
</dbReference>
<dbReference type="GO" id="GO:0005509">
    <property type="term" value="F:calcium ion binding"/>
    <property type="evidence" value="ECO:0007669"/>
    <property type="project" value="TreeGrafter"/>
</dbReference>
<gene>
    <name evidence="5" type="ORF">ACN42_g3283</name>
</gene>
<dbReference type="GO" id="GO:0016020">
    <property type="term" value="C:membrane"/>
    <property type="evidence" value="ECO:0007669"/>
    <property type="project" value="TreeGrafter"/>
</dbReference>
<dbReference type="Gene3D" id="2.60.40.150">
    <property type="entry name" value="C2 domain"/>
    <property type="match status" value="1"/>
</dbReference>